<proteinExistence type="inferred from homology"/>
<dbReference type="SUPFAM" id="SSF51735">
    <property type="entry name" value="NAD(P)-binding Rossmann-fold domains"/>
    <property type="match status" value="1"/>
</dbReference>
<evidence type="ECO:0000256" key="1">
    <source>
        <dbReference type="ARBA" id="ARBA00006484"/>
    </source>
</evidence>
<dbReference type="InterPro" id="IPR036291">
    <property type="entry name" value="NAD(P)-bd_dom_sf"/>
</dbReference>
<dbReference type="PANTHER" id="PTHR44196:SF1">
    <property type="entry name" value="DEHYDROGENASE_REDUCTASE SDR FAMILY MEMBER 7B"/>
    <property type="match status" value="1"/>
</dbReference>
<dbReference type="RefSeq" id="WP_183539810.1">
    <property type="nucleotide sequence ID" value="NZ_DASWOY010000021.1"/>
</dbReference>
<name>A0A841C719_9LACT</name>
<dbReference type="PRINTS" id="PR00081">
    <property type="entry name" value="GDHRDH"/>
</dbReference>
<dbReference type="InterPro" id="IPR020904">
    <property type="entry name" value="Sc_DH/Rdtase_CS"/>
</dbReference>
<accession>A0A841C719</accession>
<dbReference type="AlphaFoldDB" id="A0A841C719"/>
<evidence type="ECO:0000313" key="4">
    <source>
        <dbReference type="EMBL" id="MBB5888087.1"/>
    </source>
</evidence>
<keyword evidence="5" id="KW-1185">Reference proteome</keyword>
<dbReference type="GO" id="GO:0016020">
    <property type="term" value="C:membrane"/>
    <property type="evidence" value="ECO:0007669"/>
    <property type="project" value="TreeGrafter"/>
</dbReference>
<dbReference type="PANTHER" id="PTHR44196">
    <property type="entry name" value="DEHYDROGENASE/REDUCTASE SDR FAMILY MEMBER 7B"/>
    <property type="match status" value="1"/>
</dbReference>
<reference evidence="4 5" key="1">
    <citation type="submission" date="2020-08" db="EMBL/GenBank/DDBJ databases">
        <title>Genomic Encyclopedia of Type Strains, Phase IV (KMG-IV): sequencing the most valuable type-strain genomes for metagenomic binning, comparative biology and taxonomic classification.</title>
        <authorList>
            <person name="Goeker M."/>
        </authorList>
    </citation>
    <scope>NUCLEOTIDE SEQUENCE [LARGE SCALE GENOMIC DNA]</scope>
    <source>
        <strain evidence="4 5">DSM 14925</strain>
    </source>
</reference>
<dbReference type="InterPro" id="IPR002347">
    <property type="entry name" value="SDR_fam"/>
</dbReference>
<evidence type="ECO:0000313" key="5">
    <source>
        <dbReference type="Proteomes" id="UP000562464"/>
    </source>
</evidence>
<evidence type="ECO:0000256" key="2">
    <source>
        <dbReference type="ARBA" id="ARBA00023002"/>
    </source>
</evidence>
<dbReference type="GO" id="GO:0016491">
    <property type="term" value="F:oxidoreductase activity"/>
    <property type="evidence" value="ECO:0007669"/>
    <property type="project" value="UniProtKB-KW"/>
</dbReference>
<dbReference type="Gene3D" id="3.40.50.720">
    <property type="entry name" value="NAD(P)-binding Rossmann-like Domain"/>
    <property type="match status" value="1"/>
</dbReference>
<protein>
    <recommendedName>
        <fullName evidence="6">Oxidoreductase</fullName>
    </recommendedName>
</protein>
<keyword evidence="2" id="KW-0560">Oxidoreductase</keyword>
<evidence type="ECO:0000256" key="3">
    <source>
        <dbReference type="RuleBase" id="RU000363"/>
    </source>
</evidence>
<dbReference type="PRINTS" id="PR00080">
    <property type="entry name" value="SDRFAMILY"/>
</dbReference>
<gene>
    <name evidence="4" type="ORF">HNQ37_000978</name>
</gene>
<comment type="caution">
    <text evidence="4">The sequence shown here is derived from an EMBL/GenBank/DDBJ whole genome shotgun (WGS) entry which is preliminary data.</text>
</comment>
<dbReference type="Pfam" id="PF00106">
    <property type="entry name" value="adh_short"/>
    <property type="match status" value="1"/>
</dbReference>
<organism evidence="4 5">
    <name type="scientific">Lactovum miscens</name>
    <dbReference type="NCBI Taxonomy" id="190387"/>
    <lineage>
        <taxon>Bacteria</taxon>
        <taxon>Bacillati</taxon>
        <taxon>Bacillota</taxon>
        <taxon>Bacilli</taxon>
        <taxon>Lactobacillales</taxon>
        <taxon>Streptococcaceae</taxon>
        <taxon>Lactovum</taxon>
    </lineage>
</organism>
<sequence length="211" mass="23333">MKKKSNRNIVITGATGDIAQSLIKLLTQDQLFLLSRSLPRPNLPAHIDILINNSGFGIFEELTNLSESQIDEMFKINTTDLIKLTRVLHPDKIVNIASISGKIPTAKSSVYAASKAAVIAFSDAIRMEGKEVLTVNTGPVFTKFHANNGDYLKKVGKHAISSEFVAEKIVKNLDSKRRELNLPFSMALAAKARALSPKLFDKVSKKFFDYK</sequence>
<evidence type="ECO:0008006" key="6">
    <source>
        <dbReference type="Google" id="ProtNLM"/>
    </source>
</evidence>
<dbReference type="Proteomes" id="UP000562464">
    <property type="component" value="Unassembled WGS sequence"/>
</dbReference>
<dbReference type="PROSITE" id="PS00061">
    <property type="entry name" value="ADH_SHORT"/>
    <property type="match status" value="1"/>
</dbReference>
<comment type="similarity">
    <text evidence="1 3">Belongs to the short-chain dehydrogenases/reductases (SDR) family.</text>
</comment>
<dbReference type="EMBL" id="JACHHV010000014">
    <property type="protein sequence ID" value="MBB5888087.1"/>
    <property type="molecule type" value="Genomic_DNA"/>
</dbReference>